<evidence type="ECO:0000313" key="3">
    <source>
        <dbReference type="Proteomes" id="UP000440578"/>
    </source>
</evidence>
<gene>
    <name evidence="2" type="ORF">FJT64_020154</name>
</gene>
<dbReference type="AlphaFoldDB" id="A0A6A4X1E5"/>
<organism evidence="2 3">
    <name type="scientific">Amphibalanus amphitrite</name>
    <name type="common">Striped barnacle</name>
    <name type="synonym">Balanus amphitrite</name>
    <dbReference type="NCBI Taxonomy" id="1232801"/>
    <lineage>
        <taxon>Eukaryota</taxon>
        <taxon>Metazoa</taxon>
        <taxon>Ecdysozoa</taxon>
        <taxon>Arthropoda</taxon>
        <taxon>Crustacea</taxon>
        <taxon>Multicrustacea</taxon>
        <taxon>Cirripedia</taxon>
        <taxon>Thoracica</taxon>
        <taxon>Thoracicalcarea</taxon>
        <taxon>Balanomorpha</taxon>
        <taxon>Balanoidea</taxon>
        <taxon>Balanidae</taxon>
        <taxon>Amphibalaninae</taxon>
        <taxon>Amphibalanus</taxon>
    </lineage>
</organism>
<evidence type="ECO:0000256" key="1">
    <source>
        <dbReference type="SAM" id="MobiDB-lite"/>
    </source>
</evidence>
<dbReference type="Proteomes" id="UP000440578">
    <property type="component" value="Unassembled WGS sequence"/>
</dbReference>
<dbReference type="EMBL" id="VIIS01000475">
    <property type="protein sequence ID" value="KAF0308658.1"/>
    <property type="molecule type" value="Genomic_DNA"/>
</dbReference>
<protein>
    <submittedName>
        <fullName evidence="2">Uncharacterized protein</fullName>
    </submittedName>
</protein>
<sequence>MNLRLKSDSDTAVWTSTCRPPRYDSLTFPSSKEIPRMAAFRQRLRQLETKWKQTTCSIESSSTYFRITICASRYICVTKPNITVVFRRAVSFAKLIRFYIHVINNLWNFIINHNLNIIFNILLINFSFYSRLDSNYPRSNVISTFLFFSRLNSTFITNGVVANFLIYPGVNNNFPTHHVVVKFFIYCRIGSTFLTYDVNVNLSTCNPSSMFAAAEAEDYDYDYGQEQEGASDSGFFFPEDEDAGSLPEGPSGPQGPPVPQRPPLRDKPGPGTARNRATGSTSATSGGAADIRGSTTPGGAATTTTAASASCAVA</sequence>
<feature type="compositionally biased region" description="Pro residues" evidence="1">
    <location>
        <begin position="253"/>
        <end position="262"/>
    </location>
</feature>
<proteinExistence type="predicted"/>
<name>A0A6A4X1E5_AMPAM</name>
<feature type="region of interest" description="Disordered" evidence="1">
    <location>
        <begin position="230"/>
        <end position="314"/>
    </location>
</feature>
<accession>A0A6A4X1E5</accession>
<keyword evidence="3" id="KW-1185">Reference proteome</keyword>
<feature type="compositionally biased region" description="Low complexity" evidence="1">
    <location>
        <begin position="277"/>
        <end position="314"/>
    </location>
</feature>
<evidence type="ECO:0000313" key="2">
    <source>
        <dbReference type="EMBL" id="KAF0308658.1"/>
    </source>
</evidence>
<comment type="caution">
    <text evidence="2">The sequence shown here is derived from an EMBL/GenBank/DDBJ whole genome shotgun (WGS) entry which is preliminary data.</text>
</comment>
<reference evidence="2 3" key="1">
    <citation type="submission" date="2019-07" db="EMBL/GenBank/DDBJ databases">
        <title>Draft genome assembly of a fouling barnacle, Amphibalanus amphitrite (Darwin, 1854): The first reference genome for Thecostraca.</title>
        <authorList>
            <person name="Kim W."/>
        </authorList>
    </citation>
    <scope>NUCLEOTIDE SEQUENCE [LARGE SCALE GENOMIC DNA]</scope>
    <source>
        <strain evidence="2">SNU_AA5</strain>
        <tissue evidence="2">Soma without cirri and trophi</tissue>
    </source>
</reference>